<dbReference type="InterPro" id="IPR029044">
    <property type="entry name" value="Nucleotide-diphossugar_trans"/>
</dbReference>
<dbReference type="Proteomes" id="UP000030816">
    <property type="component" value="Unassembled WGS sequence"/>
</dbReference>
<organism evidence="3 4">
    <name type="scientific">Metarhizium album (strain ARSEF 1941)</name>
    <dbReference type="NCBI Taxonomy" id="1081103"/>
    <lineage>
        <taxon>Eukaryota</taxon>
        <taxon>Fungi</taxon>
        <taxon>Dikarya</taxon>
        <taxon>Ascomycota</taxon>
        <taxon>Pezizomycotina</taxon>
        <taxon>Sordariomycetes</taxon>
        <taxon>Hypocreomycetidae</taxon>
        <taxon>Hypocreales</taxon>
        <taxon>Clavicipitaceae</taxon>
        <taxon>Metarhizium</taxon>
    </lineage>
</organism>
<dbReference type="RefSeq" id="XP_040680901.1">
    <property type="nucleotide sequence ID" value="XM_040821487.1"/>
</dbReference>
<protein>
    <submittedName>
        <fullName evidence="3">Glycosyltransferase, DXD sugar-binding motif protein</fullName>
    </submittedName>
</protein>
<dbReference type="PANTHER" id="PTHR31834">
    <property type="entry name" value="INITIATION-SPECIFIC ALPHA-1,6-MANNOSYLTRANSFERASE"/>
    <property type="match status" value="1"/>
</dbReference>
<feature type="transmembrane region" description="Helical" evidence="2">
    <location>
        <begin position="12"/>
        <end position="31"/>
    </location>
</feature>
<dbReference type="AlphaFoldDB" id="A0A0B2X3F2"/>
<keyword evidence="2" id="KW-0812">Transmembrane</keyword>
<dbReference type="Gene3D" id="3.90.550.20">
    <property type="match status" value="1"/>
</dbReference>
<evidence type="ECO:0000313" key="3">
    <source>
        <dbReference type="EMBL" id="KHN99835.1"/>
    </source>
</evidence>
<dbReference type="GO" id="GO:0000136">
    <property type="term" value="C:mannan polymerase complex"/>
    <property type="evidence" value="ECO:0007669"/>
    <property type="project" value="TreeGrafter"/>
</dbReference>
<dbReference type="Pfam" id="PF04488">
    <property type="entry name" value="Gly_transf_sug"/>
    <property type="match status" value="1"/>
</dbReference>
<gene>
    <name evidence="3" type="ORF">MAM_02688</name>
</gene>
<keyword evidence="3" id="KW-0808">Transferase</keyword>
<dbReference type="GeneID" id="63737143"/>
<reference evidence="3 4" key="1">
    <citation type="journal article" date="2014" name="Proc. Natl. Acad. Sci. U.S.A.">
        <title>Trajectory and genomic determinants of fungal-pathogen speciation and host adaptation.</title>
        <authorList>
            <person name="Hu X."/>
            <person name="Xiao G."/>
            <person name="Zheng P."/>
            <person name="Shang Y."/>
            <person name="Su Y."/>
            <person name="Zhang X."/>
            <person name="Liu X."/>
            <person name="Zhan S."/>
            <person name="St Leger R.J."/>
            <person name="Wang C."/>
        </authorList>
    </citation>
    <scope>NUCLEOTIDE SEQUENCE [LARGE SCALE GENOMIC DNA]</scope>
    <source>
        <strain evidence="3 4">ARSEF 1941</strain>
    </source>
</reference>
<keyword evidence="4" id="KW-1185">Reference proteome</keyword>
<proteinExistence type="inferred from homology"/>
<dbReference type="OrthoDB" id="409543at2759"/>
<dbReference type="SUPFAM" id="SSF53448">
    <property type="entry name" value="Nucleotide-diphospho-sugar transferases"/>
    <property type="match status" value="1"/>
</dbReference>
<dbReference type="InterPro" id="IPR039367">
    <property type="entry name" value="Och1-like"/>
</dbReference>
<accession>A0A0B2X3F2</accession>
<dbReference type="HOGENOM" id="CLU_022381_0_0_1"/>
<comment type="similarity">
    <text evidence="1">Belongs to the glycosyltransferase 32 family.</text>
</comment>
<name>A0A0B2X3F2_METAS</name>
<evidence type="ECO:0000256" key="2">
    <source>
        <dbReference type="SAM" id="Phobius"/>
    </source>
</evidence>
<dbReference type="EMBL" id="AZHE01000004">
    <property type="protein sequence ID" value="KHN99835.1"/>
    <property type="molecule type" value="Genomic_DNA"/>
</dbReference>
<keyword evidence="2" id="KW-0472">Membrane</keyword>
<dbReference type="GO" id="GO:0000009">
    <property type="term" value="F:alpha-1,6-mannosyltransferase activity"/>
    <property type="evidence" value="ECO:0007669"/>
    <property type="project" value="InterPro"/>
</dbReference>
<dbReference type="InterPro" id="IPR007577">
    <property type="entry name" value="GlycoTrfase_DXD_sugar-bd_CS"/>
</dbReference>
<dbReference type="PANTHER" id="PTHR31834:SF8">
    <property type="entry name" value="TRANSFERASE, PUTATIVE (AFU_ORTHOLOGUE AFUA_6G14040)-RELATED"/>
    <property type="match status" value="1"/>
</dbReference>
<sequence length="338" mass="38182">MLNLRTPAGPRRVAACVLISASILLTIQTLFGPTWLFSKDTSGAASGRDTWAPGWSSTPQWYRQNSKQHKLVDFPKKVWHIDVGDQVDQEDLSRTATWLEVNPSFRQEYLTGDNAEAFLRDHFPDRPDLVDPYLEVKSPILRADILRHLVLLAKGGVYSDLDVECRRPVTDWIPEKYKDKVNIVVGVEDDIAGHDLNRLASWTIYARRGNPKFERVVLSMYSRLREYAAARGATLATIGTDEARMTWREVISITGPHKFTCSLFEGIGAETNTHCDMTNATDLKEPVLLGDVLVLPVTGFGTGKNDQRDRIDIFVHHNYKSSWLHNLRPEGSDPSPRE</sequence>
<comment type="caution">
    <text evidence="3">The sequence shown here is derived from an EMBL/GenBank/DDBJ whole genome shotgun (WGS) entry which is preliminary data.</text>
</comment>
<evidence type="ECO:0000256" key="1">
    <source>
        <dbReference type="ARBA" id="ARBA00009003"/>
    </source>
</evidence>
<dbReference type="GO" id="GO:0006487">
    <property type="term" value="P:protein N-linked glycosylation"/>
    <property type="evidence" value="ECO:0007669"/>
    <property type="project" value="TreeGrafter"/>
</dbReference>
<keyword evidence="2" id="KW-1133">Transmembrane helix</keyword>
<evidence type="ECO:0000313" key="4">
    <source>
        <dbReference type="Proteomes" id="UP000030816"/>
    </source>
</evidence>